<protein>
    <submittedName>
        <fullName evidence="2">Uncharacterized protein</fullName>
    </submittedName>
</protein>
<dbReference type="InterPro" id="IPR036816">
    <property type="entry name" value="RNaseA-like_dom_sf"/>
</dbReference>
<organism evidence="2 3">
    <name type="scientific">Ameiurus melas</name>
    <name type="common">Black bullhead</name>
    <name type="synonym">Silurus melas</name>
    <dbReference type="NCBI Taxonomy" id="219545"/>
    <lineage>
        <taxon>Eukaryota</taxon>
        <taxon>Metazoa</taxon>
        <taxon>Chordata</taxon>
        <taxon>Craniata</taxon>
        <taxon>Vertebrata</taxon>
        <taxon>Euteleostomi</taxon>
        <taxon>Actinopterygii</taxon>
        <taxon>Neopterygii</taxon>
        <taxon>Teleostei</taxon>
        <taxon>Ostariophysi</taxon>
        <taxon>Siluriformes</taxon>
        <taxon>Ictaluridae</taxon>
        <taxon>Ameiurus</taxon>
    </lineage>
</organism>
<proteinExistence type="predicted"/>
<gene>
    <name evidence="2" type="ORF">AMELA_G00257700</name>
</gene>
<keyword evidence="1" id="KW-0732">Signal</keyword>
<dbReference type="EMBL" id="JAAGNN010000024">
    <property type="protein sequence ID" value="KAF4073348.1"/>
    <property type="molecule type" value="Genomic_DNA"/>
</dbReference>
<dbReference type="AlphaFoldDB" id="A0A7J5ZVT8"/>
<evidence type="ECO:0000313" key="2">
    <source>
        <dbReference type="EMBL" id="KAF4073348.1"/>
    </source>
</evidence>
<evidence type="ECO:0000313" key="3">
    <source>
        <dbReference type="Proteomes" id="UP000593565"/>
    </source>
</evidence>
<dbReference type="Gene3D" id="3.10.130.10">
    <property type="entry name" value="Ribonuclease A-like domain"/>
    <property type="match status" value="1"/>
</dbReference>
<reference evidence="2 3" key="1">
    <citation type="submission" date="2020-02" db="EMBL/GenBank/DDBJ databases">
        <title>A chromosome-scale genome assembly of the black bullhead catfish (Ameiurus melas).</title>
        <authorList>
            <person name="Wen M."/>
            <person name="Zham M."/>
            <person name="Cabau C."/>
            <person name="Klopp C."/>
            <person name="Donnadieu C."/>
            <person name="Roques C."/>
            <person name="Bouchez O."/>
            <person name="Lampietro C."/>
            <person name="Jouanno E."/>
            <person name="Herpin A."/>
            <person name="Louis A."/>
            <person name="Berthelot C."/>
            <person name="Parey E."/>
            <person name="Roest-Crollius H."/>
            <person name="Braasch I."/>
            <person name="Postlethwait J."/>
            <person name="Robinson-Rechavi M."/>
            <person name="Echchiki A."/>
            <person name="Begum T."/>
            <person name="Montfort J."/>
            <person name="Schartl M."/>
            <person name="Bobe J."/>
            <person name="Guiguen Y."/>
        </authorList>
    </citation>
    <scope>NUCLEOTIDE SEQUENCE [LARGE SCALE GENOMIC DNA]</scope>
    <source>
        <strain evidence="2">M_S1</strain>
        <tissue evidence="2">Blood</tissue>
    </source>
</reference>
<comment type="caution">
    <text evidence="2">The sequence shown here is derived from an EMBL/GenBank/DDBJ whole genome shotgun (WGS) entry which is preliminary data.</text>
</comment>
<name>A0A7J5ZVT8_AMEME</name>
<keyword evidence="3" id="KW-1185">Reference proteome</keyword>
<feature type="chain" id="PRO_5029684309" evidence="1">
    <location>
        <begin position="23"/>
        <end position="63"/>
    </location>
</feature>
<feature type="signal peptide" evidence="1">
    <location>
        <begin position="1"/>
        <end position="22"/>
    </location>
</feature>
<sequence>MAVCRFGLVLLLVLCAALPAEAQPPAVKHRYQNFLNQHVYTSMTEARCTSEIRNRRITDGNTN</sequence>
<dbReference type="Proteomes" id="UP000593565">
    <property type="component" value="Unassembled WGS sequence"/>
</dbReference>
<evidence type="ECO:0000256" key="1">
    <source>
        <dbReference type="SAM" id="SignalP"/>
    </source>
</evidence>
<accession>A0A7J5ZVT8</accession>
<feature type="non-terminal residue" evidence="2">
    <location>
        <position position="63"/>
    </location>
</feature>